<evidence type="ECO:0000313" key="4">
    <source>
        <dbReference type="EMBL" id="KAL1243229.1"/>
    </source>
</evidence>
<dbReference type="InterPro" id="IPR001288">
    <property type="entry name" value="Translation_initiation_fac_3"/>
</dbReference>
<keyword evidence="2 4" id="KW-0396">Initiation factor</keyword>
<proteinExistence type="inferred from homology"/>
<dbReference type="GO" id="GO:0003743">
    <property type="term" value="F:translation initiation factor activity"/>
    <property type="evidence" value="ECO:0007669"/>
    <property type="project" value="UniProtKB-KW"/>
</dbReference>
<dbReference type="EMBL" id="JBEUSY010000170">
    <property type="protein sequence ID" value="KAL1243229.1"/>
    <property type="molecule type" value="Genomic_DNA"/>
</dbReference>
<evidence type="ECO:0000256" key="3">
    <source>
        <dbReference type="ARBA" id="ARBA00022917"/>
    </source>
</evidence>
<dbReference type="PANTHER" id="PTHR10938">
    <property type="entry name" value="TRANSLATION INITIATION FACTOR IF-3"/>
    <property type="match status" value="1"/>
</dbReference>
<gene>
    <name evidence="4" type="ORF">TSPI_03561</name>
</gene>
<accession>A0ABR3KRG3</accession>
<dbReference type="InterPro" id="IPR036788">
    <property type="entry name" value="T_IF-3_C_sf"/>
</dbReference>
<protein>
    <submittedName>
        <fullName evidence="4">Translation initiation factor IF-3</fullName>
    </submittedName>
</protein>
<keyword evidence="3" id="KW-0648">Protein biosynthesis</keyword>
<name>A0ABR3KRG3_TRISP</name>
<dbReference type="PANTHER" id="PTHR10938:SF0">
    <property type="entry name" value="TRANSLATION INITIATION FACTOR IF-3, MITOCHONDRIAL"/>
    <property type="match status" value="1"/>
</dbReference>
<evidence type="ECO:0000313" key="5">
    <source>
        <dbReference type="Proteomes" id="UP001558632"/>
    </source>
</evidence>
<evidence type="ECO:0000256" key="2">
    <source>
        <dbReference type="ARBA" id="ARBA00022540"/>
    </source>
</evidence>
<keyword evidence="5" id="KW-1185">Reference proteome</keyword>
<dbReference type="Gene3D" id="3.30.110.10">
    <property type="entry name" value="Translation initiation factor 3 (IF-3), C-terminal domain"/>
    <property type="match status" value="1"/>
</dbReference>
<dbReference type="SUPFAM" id="SSF55200">
    <property type="entry name" value="Translation initiation factor IF3, C-terminal domain"/>
    <property type="match status" value="1"/>
</dbReference>
<dbReference type="Proteomes" id="UP001558632">
    <property type="component" value="Unassembled WGS sequence"/>
</dbReference>
<sequence length="336" mass="38932">MKEHRREMKNSIQRRRSGEFALDTETTVSSGEGTVLLEYHEGTSSRNEVLNTTEKIRRVCVGYCVMMGHTETTITSGEGTVLLEYHEGTSPRNEELNTTEKIWRVCVGYRNHSHQRRRECVSKFRFGSFYFKQFPSFSHRPQFVFCSRFTIDEDTLKLIAEIAEERNLKIWLLSEDGTDLGKMSLADAKTVASRRNLRLWSVGKTVQKKSENQVSIDDEQEEVLQLPVYQLISGKELFDKRNEENKKKAKNVKEKILRVHSTISQHDLEAKMNHVFQLLEKKHPIRIEIISKSEENTNSTETFLDNIKTLLQDKAAVASIQRSSHRIILCLKPQNV</sequence>
<organism evidence="4 5">
    <name type="scientific">Trichinella spiralis</name>
    <name type="common">Trichina worm</name>
    <dbReference type="NCBI Taxonomy" id="6334"/>
    <lineage>
        <taxon>Eukaryota</taxon>
        <taxon>Metazoa</taxon>
        <taxon>Ecdysozoa</taxon>
        <taxon>Nematoda</taxon>
        <taxon>Enoplea</taxon>
        <taxon>Dorylaimia</taxon>
        <taxon>Trichinellida</taxon>
        <taxon>Trichinellidae</taxon>
        <taxon>Trichinella</taxon>
    </lineage>
</organism>
<comment type="similarity">
    <text evidence="1">Belongs to the IF-3 family.</text>
</comment>
<evidence type="ECO:0000256" key="1">
    <source>
        <dbReference type="ARBA" id="ARBA00005439"/>
    </source>
</evidence>
<comment type="caution">
    <text evidence="4">The sequence shown here is derived from an EMBL/GenBank/DDBJ whole genome shotgun (WGS) entry which is preliminary data.</text>
</comment>
<reference evidence="4 5" key="1">
    <citation type="submission" date="2024-07" db="EMBL/GenBank/DDBJ databases">
        <title>Enhanced genomic and transcriptomic resources for Trichinella pseudospiralis and T. spiralis underpin the discovery of pronounced molecular differences between stages and species.</title>
        <authorList>
            <person name="Pasi K.K."/>
            <person name="La Rosa G."/>
            <person name="Gomez-Morales M.A."/>
            <person name="Tosini F."/>
            <person name="Sumanam S."/>
            <person name="Young N.D."/>
            <person name="Chang B.C."/>
            <person name="Robin G.B."/>
        </authorList>
    </citation>
    <scope>NUCLEOTIDE SEQUENCE [LARGE SCALE GENOMIC DNA]</scope>
    <source>
        <strain evidence="4">ISS534</strain>
    </source>
</reference>